<dbReference type="EMBL" id="MF101441">
    <property type="protein sequence ID" value="ARW66314.1"/>
    <property type="molecule type" value="Genomic_DNA"/>
</dbReference>
<gene>
    <name evidence="1" type="primary">orf33d</name>
</gene>
<dbReference type="AlphaFoldDB" id="A0A1Z1MKQ0"/>
<accession>A0A1Z1MKQ0</accession>
<organism evidence="1">
    <name type="scientific">Spyridia filamentosa</name>
    <name type="common">Red alga</name>
    <name type="synonym">Fucus filamentosus</name>
    <dbReference type="NCBI Taxonomy" id="196632"/>
    <lineage>
        <taxon>Eukaryota</taxon>
        <taxon>Rhodophyta</taxon>
        <taxon>Florideophyceae</taxon>
        <taxon>Rhodymeniophycidae</taxon>
        <taxon>Ceramiales</taxon>
        <taxon>Spyridiaceae</taxon>
        <taxon>Spyridia</taxon>
    </lineage>
</organism>
<reference evidence="1" key="1">
    <citation type="journal article" date="2017" name="J. Phycol.">
        <title>Analysis of chloroplast genomes and a supermatrix inform reclassification of the Rhodomelaceae (Rhodophyta).</title>
        <authorList>
            <person name="Diaz-Tapia P."/>
            <person name="Maggs C.A."/>
            <person name="West J.A."/>
            <person name="Verbruggen H."/>
        </authorList>
    </citation>
    <scope>NUCLEOTIDE SEQUENCE</scope>
    <source>
        <strain evidence="1">PD1020</strain>
    </source>
</reference>
<geneLocation type="chloroplast" evidence="1"/>
<name>A0A1Z1MKQ0_SPYFI</name>
<keyword evidence="1" id="KW-0934">Plastid</keyword>
<proteinExistence type="predicted"/>
<dbReference type="GeneID" id="33359435"/>
<protein>
    <submittedName>
        <fullName evidence="1">Uncharacterized protein</fullName>
    </submittedName>
</protein>
<evidence type="ECO:0000313" key="1">
    <source>
        <dbReference type="EMBL" id="ARW66314.1"/>
    </source>
</evidence>
<dbReference type="RefSeq" id="YP_009397128.1">
    <property type="nucleotide sequence ID" value="NC_035285.1"/>
</dbReference>
<sequence>MTYVLLYFSLRLYNTYYKYNFYLNNSSFDNFFI</sequence>
<keyword evidence="1" id="KW-0150">Chloroplast</keyword>